<evidence type="ECO:0000256" key="1">
    <source>
        <dbReference type="ARBA" id="ARBA00004651"/>
    </source>
</evidence>
<dbReference type="RefSeq" id="WP_017551281.1">
    <property type="nucleotide sequence ID" value="NZ_CP017888.1"/>
</dbReference>
<keyword evidence="3" id="KW-0812">Transmembrane</keyword>
<dbReference type="EMBL" id="LRPN01000027">
    <property type="protein sequence ID" value="KWZ84724.1"/>
    <property type="molecule type" value="Genomic_DNA"/>
</dbReference>
<evidence type="ECO:0000256" key="4">
    <source>
        <dbReference type="ARBA" id="ARBA00022989"/>
    </source>
</evidence>
<keyword evidence="4" id="KW-1133">Transmembrane helix</keyword>
<dbReference type="PANTHER" id="PTHR36115:SF9">
    <property type="entry name" value="LMO1584 PROTEIN"/>
    <property type="match status" value="1"/>
</dbReference>
<dbReference type="Proteomes" id="UP000070376">
    <property type="component" value="Unassembled WGS sequence"/>
</dbReference>
<evidence type="ECO:0000313" key="7">
    <source>
        <dbReference type="Proteomes" id="UP000070376"/>
    </source>
</evidence>
<dbReference type="Pfam" id="PF06271">
    <property type="entry name" value="RDD"/>
    <property type="match status" value="1"/>
</dbReference>
<evidence type="ECO:0000256" key="3">
    <source>
        <dbReference type="ARBA" id="ARBA00022692"/>
    </source>
</evidence>
<name>A0A133KYI9_HEYCO</name>
<proteinExistence type="predicted"/>
<gene>
    <name evidence="6" type="ORF">HMPREF3213_00814</name>
</gene>
<evidence type="ECO:0000256" key="2">
    <source>
        <dbReference type="ARBA" id="ARBA00022475"/>
    </source>
</evidence>
<keyword evidence="5" id="KW-0472">Membrane</keyword>
<dbReference type="AlphaFoldDB" id="A0A133KYI9"/>
<keyword evidence="2" id="KW-1003">Cell membrane</keyword>
<dbReference type="InterPro" id="IPR051791">
    <property type="entry name" value="Pra-immunoreactive"/>
</dbReference>
<sequence>MNSNENQMPETVNPGKEQKREELFGARYAGFWMRFWAYLLDLLVVVSVKWLVIHPIFRFSGLSLTEDKIYAPITVASAVVFYGYFVLMTKFFGQTLGKMVFGLRVVPVNHPGPLKWSTVLFREWIVRYVCVTISVIYIIVAFTPKKQGVHDLFADTVVIHERSQEPVYPYYEPA</sequence>
<protein>
    <submittedName>
        <fullName evidence="6">RDD family protein</fullName>
    </submittedName>
</protein>
<organism evidence="6 7">
    <name type="scientific">Heyndrickxia coagulans</name>
    <name type="common">Weizmannia coagulans</name>
    <dbReference type="NCBI Taxonomy" id="1398"/>
    <lineage>
        <taxon>Bacteria</taxon>
        <taxon>Bacillati</taxon>
        <taxon>Bacillota</taxon>
        <taxon>Bacilli</taxon>
        <taxon>Bacillales</taxon>
        <taxon>Bacillaceae</taxon>
        <taxon>Heyndrickxia</taxon>
    </lineage>
</organism>
<accession>A0A133KYI9</accession>
<dbReference type="InterPro" id="IPR010432">
    <property type="entry name" value="RDD"/>
</dbReference>
<dbReference type="GO" id="GO:0005886">
    <property type="term" value="C:plasma membrane"/>
    <property type="evidence" value="ECO:0007669"/>
    <property type="project" value="UniProtKB-SubCell"/>
</dbReference>
<reference evidence="7" key="1">
    <citation type="submission" date="2016-01" db="EMBL/GenBank/DDBJ databases">
        <authorList>
            <person name="Mitreva M."/>
            <person name="Pepin K.H."/>
            <person name="Mihindukulasuriya K.A."/>
            <person name="Fulton R."/>
            <person name="Fronick C."/>
            <person name="O'Laughlin M."/>
            <person name="Miner T."/>
            <person name="Herter B."/>
            <person name="Rosa B.A."/>
            <person name="Cordes M."/>
            <person name="Tomlinson C."/>
            <person name="Wollam A."/>
            <person name="Palsikar V.B."/>
            <person name="Mardis E.R."/>
            <person name="Wilson R.K."/>
        </authorList>
    </citation>
    <scope>NUCLEOTIDE SEQUENCE [LARGE SCALE GENOMIC DNA]</scope>
    <source>
        <strain evidence="7">GED7749B</strain>
    </source>
</reference>
<dbReference type="PANTHER" id="PTHR36115">
    <property type="entry name" value="PROLINE-RICH ANTIGEN HOMOLOG-RELATED"/>
    <property type="match status" value="1"/>
</dbReference>
<evidence type="ECO:0000313" key="6">
    <source>
        <dbReference type="EMBL" id="KWZ84724.1"/>
    </source>
</evidence>
<dbReference type="GeneID" id="93259227"/>
<comment type="subcellular location">
    <subcellularLocation>
        <location evidence="1">Cell membrane</location>
        <topology evidence="1">Multi-pass membrane protein</topology>
    </subcellularLocation>
</comment>
<evidence type="ECO:0000256" key="5">
    <source>
        <dbReference type="ARBA" id="ARBA00023136"/>
    </source>
</evidence>
<comment type="caution">
    <text evidence="6">The sequence shown here is derived from an EMBL/GenBank/DDBJ whole genome shotgun (WGS) entry which is preliminary data.</text>
</comment>
<dbReference type="PATRIC" id="fig|1398.22.peg.816"/>